<proteinExistence type="predicted"/>
<organism evidence="2 3">
    <name type="scientific">Ensete ventricosum</name>
    <name type="common">Abyssinian banana</name>
    <name type="synonym">Musa ensete</name>
    <dbReference type="NCBI Taxonomy" id="4639"/>
    <lineage>
        <taxon>Eukaryota</taxon>
        <taxon>Viridiplantae</taxon>
        <taxon>Streptophyta</taxon>
        <taxon>Embryophyta</taxon>
        <taxon>Tracheophyta</taxon>
        <taxon>Spermatophyta</taxon>
        <taxon>Magnoliopsida</taxon>
        <taxon>Liliopsida</taxon>
        <taxon>Zingiberales</taxon>
        <taxon>Musaceae</taxon>
        <taxon>Ensete</taxon>
    </lineage>
</organism>
<reference evidence="2 3" key="1">
    <citation type="journal article" date="2014" name="Agronomy (Basel)">
        <title>A Draft Genome Sequence for Ensete ventricosum, the Drought-Tolerant Tree Against Hunger.</title>
        <authorList>
            <person name="Harrison J."/>
            <person name="Moore K.A."/>
            <person name="Paszkiewicz K."/>
            <person name="Jones T."/>
            <person name="Grant M."/>
            <person name="Ambacheew D."/>
            <person name="Muzemil S."/>
            <person name="Studholme D.J."/>
        </authorList>
    </citation>
    <scope>NUCLEOTIDE SEQUENCE [LARGE SCALE GENOMIC DNA]</scope>
</reference>
<feature type="compositionally biased region" description="Basic and acidic residues" evidence="1">
    <location>
        <begin position="7"/>
        <end position="36"/>
    </location>
</feature>
<dbReference type="AlphaFoldDB" id="A0A426ZKM3"/>
<accession>A0A426ZKM3</accession>
<evidence type="ECO:0000313" key="2">
    <source>
        <dbReference type="EMBL" id="RRT64528.1"/>
    </source>
</evidence>
<evidence type="ECO:0000313" key="3">
    <source>
        <dbReference type="Proteomes" id="UP000287651"/>
    </source>
</evidence>
<evidence type="ECO:0000256" key="1">
    <source>
        <dbReference type="SAM" id="MobiDB-lite"/>
    </source>
</evidence>
<feature type="region of interest" description="Disordered" evidence="1">
    <location>
        <begin position="1"/>
        <end position="67"/>
    </location>
</feature>
<protein>
    <submittedName>
        <fullName evidence="2">Uncharacterized protein</fullName>
    </submittedName>
</protein>
<dbReference type="Proteomes" id="UP000287651">
    <property type="component" value="Unassembled WGS sequence"/>
</dbReference>
<comment type="caution">
    <text evidence="2">The sequence shown here is derived from an EMBL/GenBank/DDBJ whole genome shotgun (WGS) entry which is preliminary data.</text>
</comment>
<dbReference type="EMBL" id="AMZH03006157">
    <property type="protein sequence ID" value="RRT64528.1"/>
    <property type="molecule type" value="Genomic_DNA"/>
</dbReference>
<gene>
    <name evidence="2" type="ORF">B296_00020046</name>
</gene>
<name>A0A426ZKM3_ENSVE</name>
<feature type="compositionally biased region" description="Basic and acidic residues" evidence="1">
    <location>
        <begin position="56"/>
        <end position="67"/>
    </location>
</feature>
<sequence>MQSHPHHIGEVKSDHSSGKRKTATKEPKRGYREGLTRKPGRRSNASGGGKPLSVVVDRRPGKVEAAF</sequence>